<evidence type="ECO:0000313" key="3">
    <source>
        <dbReference type="Proteomes" id="UP000593568"/>
    </source>
</evidence>
<evidence type="ECO:0008006" key="4">
    <source>
        <dbReference type="Google" id="ProtNLM"/>
    </source>
</evidence>
<dbReference type="PANTHER" id="PTHR12861">
    <property type="entry name" value="TRANSLOCON-ASSOCIATED PROTEIN, BETA SUBUNIT PRECURSOR TRAP-BETA SIGNAL SEQUENCE RECEPTOR BETA SUBUNIT"/>
    <property type="match status" value="1"/>
</dbReference>
<accession>A0A7J9DE20</accession>
<dbReference type="EMBL" id="JABEZW010000001">
    <property type="protein sequence ID" value="MBA0758705.1"/>
    <property type="molecule type" value="Genomic_DNA"/>
</dbReference>
<comment type="caution">
    <text evidence="2">The sequence shown here is derived from an EMBL/GenBank/DDBJ whole genome shotgun (WGS) entry which is preliminary data.</text>
</comment>
<feature type="transmembrane region" description="Helical" evidence="1">
    <location>
        <begin position="12"/>
        <end position="32"/>
    </location>
</feature>
<evidence type="ECO:0000256" key="1">
    <source>
        <dbReference type="SAM" id="Phobius"/>
    </source>
</evidence>
<protein>
    <recommendedName>
        <fullName evidence="4">Translocon-associated protein subunit beta</fullName>
    </recommendedName>
</protein>
<evidence type="ECO:0000313" key="2">
    <source>
        <dbReference type="EMBL" id="MBA0758705.1"/>
    </source>
</evidence>
<keyword evidence="1" id="KW-1133">Transmembrane helix</keyword>
<dbReference type="PANTHER" id="PTHR12861:SF3">
    <property type="entry name" value="TRANSLOCON-ASSOCIATED PROTEIN SUBUNIT BETA"/>
    <property type="match status" value="1"/>
</dbReference>
<dbReference type="GO" id="GO:0005783">
    <property type="term" value="C:endoplasmic reticulum"/>
    <property type="evidence" value="ECO:0007669"/>
    <property type="project" value="TreeGrafter"/>
</dbReference>
<feature type="transmembrane region" description="Helical" evidence="1">
    <location>
        <begin position="167"/>
        <end position="188"/>
    </location>
</feature>
<keyword evidence="3" id="KW-1185">Reference proteome</keyword>
<dbReference type="AlphaFoldDB" id="A0A7J9DE20"/>
<name>A0A7J9DE20_9ROSI</name>
<proteinExistence type="predicted"/>
<dbReference type="Pfam" id="PF05753">
    <property type="entry name" value="TRAP_beta"/>
    <property type="match status" value="1"/>
</dbReference>
<dbReference type="Proteomes" id="UP000593568">
    <property type="component" value="Unassembled WGS sequence"/>
</dbReference>
<keyword evidence="1" id="KW-0812">Transmembrane</keyword>
<sequence length="203" mass="22192">METVIGNPLIKALIILFLLSATTAAGDAPFIISHKKASLTRLKSGAERVSVSIDIYNQGFSCVYSLPFSTAYDVSLVDDSWPKDLFDIISGNTSNSWERLDAGGILSHSFEIDAKRQGMFHGAPAVITYRVPTKVSLQEAYSTPILPLDILAERPTENKLDWLQRLLAKYGSQLSVVSIVLLFIYLVATPSKASAAKASKKKR</sequence>
<organism evidence="2 3">
    <name type="scientific">Gossypium trilobum</name>
    <dbReference type="NCBI Taxonomy" id="34281"/>
    <lineage>
        <taxon>Eukaryota</taxon>
        <taxon>Viridiplantae</taxon>
        <taxon>Streptophyta</taxon>
        <taxon>Embryophyta</taxon>
        <taxon>Tracheophyta</taxon>
        <taxon>Spermatophyta</taxon>
        <taxon>Magnoliopsida</taxon>
        <taxon>eudicotyledons</taxon>
        <taxon>Gunneridae</taxon>
        <taxon>Pentapetalae</taxon>
        <taxon>rosids</taxon>
        <taxon>malvids</taxon>
        <taxon>Malvales</taxon>
        <taxon>Malvaceae</taxon>
        <taxon>Malvoideae</taxon>
        <taxon>Gossypium</taxon>
    </lineage>
</organism>
<gene>
    <name evidence="2" type="ORF">Gotri_021678</name>
</gene>
<keyword evidence="1" id="KW-0472">Membrane</keyword>
<reference evidence="2 3" key="1">
    <citation type="journal article" date="2019" name="Genome Biol. Evol.">
        <title>Insights into the evolution of the New World diploid cottons (Gossypium, subgenus Houzingenia) based on genome sequencing.</title>
        <authorList>
            <person name="Grover C.E."/>
            <person name="Arick M.A. 2nd"/>
            <person name="Thrash A."/>
            <person name="Conover J.L."/>
            <person name="Sanders W.S."/>
            <person name="Peterson D.G."/>
            <person name="Frelichowski J.E."/>
            <person name="Scheffler J.A."/>
            <person name="Scheffler B.E."/>
            <person name="Wendel J.F."/>
        </authorList>
    </citation>
    <scope>NUCLEOTIDE SEQUENCE [LARGE SCALE GENOMIC DNA]</scope>
    <source>
        <strain evidence="2">8</strain>
        <tissue evidence="2">Leaf</tissue>
    </source>
</reference>